<organism evidence="1">
    <name type="scientific">seawater metagenome</name>
    <dbReference type="NCBI Taxonomy" id="1561972"/>
    <lineage>
        <taxon>unclassified sequences</taxon>
        <taxon>metagenomes</taxon>
        <taxon>ecological metagenomes</taxon>
    </lineage>
</organism>
<proteinExistence type="predicted"/>
<sequence length="147" mass="17682">MILEIYFNKMKNNKLNNERNKLNRPFVYNTNNDIDDYIGIVEQKDTKLFNNLNYKLINEKKICMFKDEDNKFVNIQNSYLIKFLYKKFFLEYKLCGINLSTTTPHIIFEDSLGFGYNNLSINFPHYSDWCLSNKKGYDVPFSIKYFL</sequence>
<name>A0A5E8CI12_9ZZZZ</name>
<dbReference type="EMBL" id="CABVLZ010000003">
    <property type="protein sequence ID" value="VVU95023.1"/>
    <property type="molecule type" value="Genomic_DNA"/>
</dbReference>
<accession>A0A5E8CI12</accession>
<evidence type="ECO:0000313" key="1">
    <source>
        <dbReference type="EMBL" id="VVU95023.1"/>
    </source>
</evidence>
<gene>
    <name evidence="1" type="ORF">CPAV1605_748</name>
</gene>
<protein>
    <submittedName>
        <fullName evidence="1">Uncharacterized protein</fullName>
    </submittedName>
</protein>
<dbReference type="AlphaFoldDB" id="A0A5E8CI12"/>
<reference evidence="1" key="1">
    <citation type="submission" date="2019-09" db="EMBL/GenBank/DDBJ databases">
        <authorList>
            <person name="Needham M D."/>
        </authorList>
    </citation>
    <scope>NUCLEOTIDE SEQUENCE</scope>
</reference>